<protein>
    <recommendedName>
        <fullName evidence="4">DUF3618 domain-containing protein</fullName>
    </recommendedName>
</protein>
<keyword evidence="3" id="KW-1185">Reference proteome</keyword>
<name>A0A2P7QLH7_9SPHN</name>
<dbReference type="AlphaFoldDB" id="A0A2P7QLH7"/>
<dbReference type="EMBL" id="PXYI01000005">
    <property type="protein sequence ID" value="PSJ38816.1"/>
    <property type="molecule type" value="Genomic_DNA"/>
</dbReference>
<sequence>MRNARVAPWSAHRARFPATAMKDTTMTDNRTADPDVIEDDIRRTQDRIGDTIDKLEEQLSPPRLAKSLLGDDSDIAREALEITRQNPIPVALIAIGVIWLVATARTRNGSRLADLLGPRAGTEGGTRRQQAAGATASPYRDAAPAPRTPQEPASTWQPIGTATSETHRADLLGPDERGDAYSGSLRSDDRAIPL</sequence>
<dbReference type="InterPro" id="IPR022062">
    <property type="entry name" value="DUF3618"/>
</dbReference>
<evidence type="ECO:0008006" key="4">
    <source>
        <dbReference type="Google" id="ProtNLM"/>
    </source>
</evidence>
<organism evidence="2 3">
    <name type="scientific">Allosphingosinicella deserti</name>
    <dbReference type="NCBI Taxonomy" id="2116704"/>
    <lineage>
        <taxon>Bacteria</taxon>
        <taxon>Pseudomonadati</taxon>
        <taxon>Pseudomonadota</taxon>
        <taxon>Alphaproteobacteria</taxon>
        <taxon>Sphingomonadales</taxon>
        <taxon>Sphingomonadaceae</taxon>
        <taxon>Allosphingosinicella</taxon>
    </lineage>
</organism>
<reference evidence="2 3" key="1">
    <citation type="submission" date="2018-03" db="EMBL/GenBank/DDBJ databases">
        <title>The draft genome of Sphingosinicella sp. GL-C-18.</title>
        <authorList>
            <person name="Liu L."/>
            <person name="Li L."/>
            <person name="Liang L."/>
            <person name="Zhang X."/>
            <person name="Wang T."/>
        </authorList>
    </citation>
    <scope>NUCLEOTIDE SEQUENCE [LARGE SCALE GENOMIC DNA]</scope>
    <source>
        <strain evidence="2 3">GL-C-18</strain>
    </source>
</reference>
<feature type="region of interest" description="Disordered" evidence="1">
    <location>
        <begin position="114"/>
        <end position="194"/>
    </location>
</feature>
<proteinExistence type="predicted"/>
<dbReference type="Proteomes" id="UP000241167">
    <property type="component" value="Unassembled WGS sequence"/>
</dbReference>
<feature type="compositionally biased region" description="Polar residues" evidence="1">
    <location>
        <begin position="151"/>
        <end position="164"/>
    </location>
</feature>
<comment type="caution">
    <text evidence="2">The sequence shown here is derived from an EMBL/GenBank/DDBJ whole genome shotgun (WGS) entry which is preliminary data.</text>
</comment>
<evidence type="ECO:0000313" key="3">
    <source>
        <dbReference type="Proteomes" id="UP000241167"/>
    </source>
</evidence>
<dbReference type="Pfam" id="PF12277">
    <property type="entry name" value="DUF3618"/>
    <property type="match status" value="1"/>
</dbReference>
<gene>
    <name evidence="2" type="ORF">C7I55_15920</name>
</gene>
<evidence type="ECO:0000256" key="1">
    <source>
        <dbReference type="SAM" id="MobiDB-lite"/>
    </source>
</evidence>
<feature type="compositionally biased region" description="Basic and acidic residues" evidence="1">
    <location>
        <begin position="165"/>
        <end position="179"/>
    </location>
</feature>
<evidence type="ECO:0000313" key="2">
    <source>
        <dbReference type="EMBL" id="PSJ38816.1"/>
    </source>
</evidence>
<accession>A0A2P7QLH7</accession>